<evidence type="ECO:0000259" key="9">
    <source>
        <dbReference type="Pfam" id="PF13847"/>
    </source>
</evidence>
<dbReference type="RefSeq" id="WP_286678079.1">
    <property type="nucleotide sequence ID" value="NZ_MNXI01000056.1"/>
</dbReference>
<comment type="caution">
    <text evidence="10">The sequence shown here is derived from an EMBL/GenBank/DDBJ whole genome shotgun (WGS) entry which is preliminary data.</text>
</comment>
<proteinExistence type="inferred from homology"/>
<evidence type="ECO:0000256" key="8">
    <source>
        <dbReference type="ARBA" id="ARBA00048428"/>
    </source>
</evidence>
<dbReference type="SUPFAM" id="SSF53335">
    <property type="entry name" value="S-adenosyl-L-methionine-dependent methyltransferases"/>
    <property type="match status" value="1"/>
</dbReference>
<evidence type="ECO:0000313" key="11">
    <source>
        <dbReference type="Proteomes" id="UP000230956"/>
    </source>
</evidence>
<dbReference type="InterPro" id="IPR026669">
    <property type="entry name" value="Arsenite_MeTrfase-like"/>
</dbReference>
<dbReference type="GO" id="GO:0030791">
    <property type="term" value="F:arsenite methyltransferase activity"/>
    <property type="evidence" value="ECO:0007669"/>
    <property type="project" value="UniProtKB-EC"/>
</dbReference>
<comment type="catalytic activity">
    <reaction evidence="7">
        <text>arsenic triglutathione + 2 [thioredoxin]-dithiol + 2 S-adenosyl-L-methionine + H2O = dimethylarsinous acid + 2 [thioredoxin]-disulfide + 3 glutathione + 2 S-adenosyl-L-homocysteine + 2 H(+)</text>
        <dbReference type="Rhea" id="RHEA:69464"/>
        <dbReference type="Rhea" id="RHEA-COMP:10698"/>
        <dbReference type="Rhea" id="RHEA-COMP:10700"/>
        <dbReference type="ChEBI" id="CHEBI:15377"/>
        <dbReference type="ChEBI" id="CHEBI:15378"/>
        <dbReference type="ChEBI" id="CHEBI:23808"/>
        <dbReference type="ChEBI" id="CHEBI:29950"/>
        <dbReference type="ChEBI" id="CHEBI:50058"/>
        <dbReference type="ChEBI" id="CHEBI:57856"/>
        <dbReference type="ChEBI" id="CHEBI:57925"/>
        <dbReference type="ChEBI" id="CHEBI:59789"/>
        <dbReference type="ChEBI" id="CHEBI:183640"/>
        <dbReference type="EC" id="2.1.1.137"/>
    </reaction>
</comment>
<dbReference type="PROSITE" id="PS51257">
    <property type="entry name" value="PROKAR_LIPOPROTEIN"/>
    <property type="match status" value="1"/>
</dbReference>
<keyword evidence="2" id="KW-0949">S-adenosyl-L-methionine</keyword>
<comment type="catalytic activity">
    <reaction evidence="6">
        <text>arsenic triglutathione + [thioredoxin]-dithiol + S-adenosyl-L-methionine + 2 H2O = methylarsonous acid + [thioredoxin]-disulfide + 3 glutathione + S-adenosyl-L-homocysteine + H(+)</text>
        <dbReference type="Rhea" id="RHEA:69460"/>
        <dbReference type="Rhea" id="RHEA-COMP:10698"/>
        <dbReference type="Rhea" id="RHEA-COMP:10700"/>
        <dbReference type="ChEBI" id="CHEBI:15377"/>
        <dbReference type="ChEBI" id="CHEBI:15378"/>
        <dbReference type="ChEBI" id="CHEBI:17826"/>
        <dbReference type="ChEBI" id="CHEBI:29950"/>
        <dbReference type="ChEBI" id="CHEBI:50058"/>
        <dbReference type="ChEBI" id="CHEBI:57856"/>
        <dbReference type="ChEBI" id="CHEBI:57925"/>
        <dbReference type="ChEBI" id="CHEBI:59789"/>
        <dbReference type="ChEBI" id="CHEBI:183640"/>
        <dbReference type="EC" id="2.1.1.137"/>
    </reaction>
</comment>
<organism evidence="10 11">
    <name type="scientific">Candidatus Aquicultor secundus</name>
    <dbReference type="NCBI Taxonomy" id="1973895"/>
    <lineage>
        <taxon>Bacteria</taxon>
        <taxon>Bacillati</taxon>
        <taxon>Actinomycetota</taxon>
        <taxon>Candidatus Aquicultoria</taxon>
        <taxon>Candidatus Aquicultorales</taxon>
        <taxon>Candidatus Aquicultoraceae</taxon>
        <taxon>Candidatus Aquicultor</taxon>
    </lineage>
</organism>
<dbReference type="NCBIfam" id="NF008823">
    <property type="entry name" value="PRK11873.1"/>
    <property type="match status" value="1"/>
</dbReference>
<dbReference type="InterPro" id="IPR029063">
    <property type="entry name" value="SAM-dependent_MTases_sf"/>
</dbReference>
<evidence type="ECO:0000256" key="6">
    <source>
        <dbReference type="ARBA" id="ARBA00047941"/>
    </source>
</evidence>
<dbReference type="PANTHER" id="PTHR43675:SF8">
    <property type="entry name" value="ARSENITE METHYLTRANSFERASE"/>
    <property type="match status" value="1"/>
</dbReference>
<evidence type="ECO:0000313" key="10">
    <source>
        <dbReference type="EMBL" id="PIZ36484.1"/>
    </source>
</evidence>
<dbReference type="GO" id="GO:0032259">
    <property type="term" value="P:methylation"/>
    <property type="evidence" value="ECO:0007669"/>
    <property type="project" value="UniProtKB-KW"/>
</dbReference>
<accession>A0A2M7T6H9</accession>
<dbReference type="CDD" id="cd02440">
    <property type="entry name" value="AdoMet_MTases"/>
    <property type="match status" value="1"/>
</dbReference>
<keyword evidence="10" id="KW-0489">Methyltransferase</keyword>
<evidence type="ECO:0000256" key="1">
    <source>
        <dbReference type="ARBA" id="ARBA00022679"/>
    </source>
</evidence>
<evidence type="ECO:0000256" key="5">
    <source>
        <dbReference type="ARBA" id="ARBA00034545"/>
    </source>
</evidence>
<dbReference type="AlphaFoldDB" id="A0A2M7T6H9"/>
<gene>
    <name evidence="10" type="ORF">COY37_08485</name>
</gene>
<evidence type="ECO:0000256" key="4">
    <source>
        <dbReference type="ARBA" id="ARBA00034521"/>
    </source>
</evidence>
<evidence type="ECO:0000256" key="7">
    <source>
        <dbReference type="ARBA" id="ARBA00047943"/>
    </source>
</evidence>
<comment type="similarity">
    <text evidence="3">Belongs to the methyltransferase superfamily. Arsenite methyltransferase family.</text>
</comment>
<dbReference type="InterPro" id="IPR025714">
    <property type="entry name" value="Methyltranfer_dom"/>
</dbReference>
<sequence>MSEDIREVVRQKYARAITQKTSCCGAGSTGCCGGSPDQTTDIITKDLYRIEEIAGLPEDAVAASLGCGNPTALAELFSGEVVLDLGSGAGLDVLLSAKRVGPTGKAYGLDMTDEMLAEAKANQARAGINNVEFLKGHIEDIPLPDNAVDVIISNCVINLSPDKDRVLKEAYRVLKPGGRLAVSDIVLTRPLPEKVQQDLNAWAGCIAGALLDQEYRDKLATVGFVNISVETTREYDLTDSQANGFSLDLSEAELLQINGSIISAFIRAKKADR</sequence>
<protein>
    <recommendedName>
        <fullName evidence="5">Arsenite methyltransferase</fullName>
        <ecNumber evidence="4">2.1.1.137</ecNumber>
    </recommendedName>
</protein>
<dbReference type="EMBL" id="PFNG01000202">
    <property type="protein sequence ID" value="PIZ36484.1"/>
    <property type="molecule type" value="Genomic_DNA"/>
</dbReference>
<evidence type="ECO:0000256" key="3">
    <source>
        <dbReference type="ARBA" id="ARBA00034487"/>
    </source>
</evidence>
<keyword evidence="1 10" id="KW-0808">Transferase</keyword>
<comment type="catalytic activity">
    <reaction evidence="8">
        <text>arsenic triglutathione + 3 [thioredoxin]-dithiol + 3 S-adenosyl-L-methionine = trimethylarsine + 3 [thioredoxin]-disulfide + 3 glutathione + 3 S-adenosyl-L-homocysteine + 3 H(+)</text>
        <dbReference type="Rhea" id="RHEA:69432"/>
        <dbReference type="Rhea" id="RHEA-COMP:10698"/>
        <dbReference type="Rhea" id="RHEA-COMP:10700"/>
        <dbReference type="ChEBI" id="CHEBI:15378"/>
        <dbReference type="ChEBI" id="CHEBI:27130"/>
        <dbReference type="ChEBI" id="CHEBI:29950"/>
        <dbReference type="ChEBI" id="CHEBI:50058"/>
        <dbReference type="ChEBI" id="CHEBI:57856"/>
        <dbReference type="ChEBI" id="CHEBI:57925"/>
        <dbReference type="ChEBI" id="CHEBI:59789"/>
        <dbReference type="ChEBI" id="CHEBI:183640"/>
        <dbReference type="EC" id="2.1.1.137"/>
    </reaction>
</comment>
<dbReference type="Pfam" id="PF13847">
    <property type="entry name" value="Methyltransf_31"/>
    <property type="match status" value="1"/>
</dbReference>
<dbReference type="Proteomes" id="UP000230956">
    <property type="component" value="Unassembled WGS sequence"/>
</dbReference>
<dbReference type="PANTHER" id="PTHR43675">
    <property type="entry name" value="ARSENITE METHYLTRANSFERASE"/>
    <property type="match status" value="1"/>
</dbReference>
<name>A0A2M7T6H9_9ACTN</name>
<feature type="domain" description="Methyltransferase" evidence="9">
    <location>
        <begin position="78"/>
        <end position="218"/>
    </location>
</feature>
<reference evidence="11" key="1">
    <citation type="submission" date="2017-09" db="EMBL/GenBank/DDBJ databases">
        <title>Depth-based differentiation of microbial function through sediment-hosted aquifers and enrichment of novel symbionts in the deep terrestrial subsurface.</title>
        <authorList>
            <person name="Probst A.J."/>
            <person name="Ladd B."/>
            <person name="Jarett J.K."/>
            <person name="Geller-Mcgrath D.E."/>
            <person name="Sieber C.M.K."/>
            <person name="Emerson J.B."/>
            <person name="Anantharaman K."/>
            <person name="Thomas B.C."/>
            <person name="Malmstrom R."/>
            <person name="Stieglmeier M."/>
            <person name="Klingl A."/>
            <person name="Woyke T."/>
            <person name="Ryan C.M."/>
            <person name="Banfield J.F."/>
        </authorList>
    </citation>
    <scope>NUCLEOTIDE SEQUENCE [LARGE SCALE GENOMIC DNA]</scope>
</reference>
<evidence type="ECO:0000256" key="2">
    <source>
        <dbReference type="ARBA" id="ARBA00022691"/>
    </source>
</evidence>
<dbReference type="EC" id="2.1.1.137" evidence="4"/>
<dbReference type="Gene3D" id="3.40.50.150">
    <property type="entry name" value="Vaccinia Virus protein VP39"/>
    <property type="match status" value="1"/>
</dbReference>